<gene>
    <name evidence="2" type="ORF">MOQ_003404</name>
</gene>
<comment type="caution">
    <text evidence="2">The sequence shown here is derived from an EMBL/GenBank/DDBJ whole genome shotgun (WGS) entry which is preliminary data.</text>
</comment>
<keyword evidence="3" id="KW-1185">Reference proteome</keyword>
<evidence type="ECO:0000313" key="2">
    <source>
        <dbReference type="EMBL" id="EKF32743.1"/>
    </source>
</evidence>
<organism evidence="2 3">
    <name type="scientific">Trypanosoma cruzi marinkellei</name>
    <dbReference type="NCBI Taxonomy" id="85056"/>
    <lineage>
        <taxon>Eukaryota</taxon>
        <taxon>Discoba</taxon>
        <taxon>Euglenozoa</taxon>
        <taxon>Kinetoplastea</taxon>
        <taxon>Metakinetoplastina</taxon>
        <taxon>Trypanosomatida</taxon>
        <taxon>Trypanosomatidae</taxon>
        <taxon>Trypanosoma</taxon>
        <taxon>Schizotrypanum</taxon>
    </lineage>
</organism>
<protein>
    <submittedName>
        <fullName evidence="2">Uncharacterized protein</fullName>
    </submittedName>
</protein>
<name>K2MC12_TRYCR</name>
<proteinExistence type="predicted"/>
<dbReference type="EMBL" id="AHKC01009638">
    <property type="protein sequence ID" value="EKF32743.1"/>
    <property type="molecule type" value="Genomic_DNA"/>
</dbReference>
<sequence>MTDCQNEAAYYPTVDPAQMGPNSDLLAAIPYLCEFRLSTPHVIYKPPTVLDFRAAGAIPLEHMSEQHNKLPTITLSAEIAPYRSNFREVLPTATSFRFLCPPEREGAEAISEELQRGGHDTSDQEYWSEEYWKLLQTEELDSAGSMATDSGFQSLGGANHRSKKVTSTTSPSQRRRGIARSKCDFSNASHRRGERENLHGICPSQRSACEDVCAVPSWVRRHPPSGPSFRAGVGTSRDCEGSLGPYDDSSLIQPPKKAGVTTNVGVKTKCPRKAAGRVLKSLGAKGRHGKGRNSVGTADVFVVHPPGIDDDSFLLNASGTGDLDMSISSLREGAESEELNVKTTTTGSLSDAHKAGVTFSGSEVPASFPPVKFAPIVQKGFTAPNLPPAAHGARDAQTDTLVSASPSSNIHHRDDNGGSGGGGVGNSIKNAKKKISVTSVNDTTVSRHNSGAVFPVEAPHVERSQVLSFSQRKDVAPAGASVGGDVSAEGPVHSNPLVGVGKQTSIKCCTLM</sequence>
<feature type="region of interest" description="Disordered" evidence="1">
    <location>
        <begin position="145"/>
        <end position="190"/>
    </location>
</feature>
<evidence type="ECO:0000256" key="1">
    <source>
        <dbReference type="SAM" id="MobiDB-lite"/>
    </source>
</evidence>
<feature type="region of interest" description="Disordered" evidence="1">
    <location>
        <begin position="404"/>
        <end position="428"/>
    </location>
</feature>
<reference evidence="2 3" key="1">
    <citation type="journal article" date="2012" name="BMC Genomics">
        <title>Comparative genomic analysis of human infective Trypanosoma cruzi lineages with the bat-restricted subspecies T. cruzi marinkellei.</title>
        <authorList>
            <person name="Franzen O."/>
            <person name="Talavera-Lopez C."/>
            <person name="Ochaya S."/>
            <person name="Butler C.E."/>
            <person name="Messenger L.A."/>
            <person name="Lewis M.D."/>
            <person name="Llewellyn M.S."/>
            <person name="Marinkelle C.J."/>
            <person name="Tyler K.M."/>
            <person name="Miles M.A."/>
            <person name="Andersson B."/>
        </authorList>
    </citation>
    <scope>NUCLEOTIDE SEQUENCE [LARGE SCALE GENOMIC DNA]</scope>
    <source>
        <strain evidence="2 3">B7</strain>
    </source>
</reference>
<dbReference type="OrthoDB" id="253115at2759"/>
<accession>K2MC12</accession>
<evidence type="ECO:0000313" key="3">
    <source>
        <dbReference type="Proteomes" id="UP000007350"/>
    </source>
</evidence>
<dbReference type="AlphaFoldDB" id="K2MC12"/>
<dbReference type="Proteomes" id="UP000007350">
    <property type="component" value="Unassembled WGS sequence"/>
</dbReference>